<dbReference type="Proteomes" id="UP000829196">
    <property type="component" value="Unassembled WGS sequence"/>
</dbReference>
<protein>
    <submittedName>
        <fullName evidence="1">Uncharacterized protein</fullName>
    </submittedName>
</protein>
<keyword evidence="2" id="KW-1185">Reference proteome</keyword>
<proteinExistence type="predicted"/>
<comment type="caution">
    <text evidence="1">The sequence shown here is derived from an EMBL/GenBank/DDBJ whole genome shotgun (WGS) entry which is preliminary data.</text>
</comment>
<dbReference type="AlphaFoldDB" id="A0A8T3ACH3"/>
<evidence type="ECO:0000313" key="2">
    <source>
        <dbReference type="Proteomes" id="UP000829196"/>
    </source>
</evidence>
<gene>
    <name evidence="1" type="ORF">KFK09_023886</name>
</gene>
<sequence>MIANIIFFGYCYKDANMVDLIPTEDECFKIYYKHELRIPCDHFKMPILSKAHQDPQFLQIHSNTDYAKLNK</sequence>
<organism evidence="1 2">
    <name type="scientific">Dendrobium nobile</name>
    <name type="common">Orchid</name>
    <dbReference type="NCBI Taxonomy" id="94219"/>
    <lineage>
        <taxon>Eukaryota</taxon>
        <taxon>Viridiplantae</taxon>
        <taxon>Streptophyta</taxon>
        <taxon>Embryophyta</taxon>
        <taxon>Tracheophyta</taxon>
        <taxon>Spermatophyta</taxon>
        <taxon>Magnoliopsida</taxon>
        <taxon>Liliopsida</taxon>
        <taxon>Asparagales</taxon>
        <taxon>Orchidaceae</taxon>
        <taxon>Epidendroideae</taxon>
        <taxon>Malaxideae</taxon>
        <taxon>Dendrobiinae</taxon>
        <taxon>Dendrobium</taxon>
    </lineage>
</organism>
<accession>A0A8T3ACH3</accession>
<name>A0A8T3ACH3_DENNO</name>
<dbReference type="EMBL" id="JAGYWB010000017">
    <property type="protein sequence ID" value="KAI0493761.1"/>
    <property type="molecule type" value="Genomic_DNA"/>
</dbReference>
<reference evidence="1" key="1">
    <citation type="journal article" date="2022" name="Front. Genet.">
        <title>Chromosome-Scale Assembly of the Dendrobium nobile Genome Provides Insights Into the Molecular Mechanism of the Biosynthesis of the Medicinal Active Ingredient of Dendrobium.</title>
        <authorList>
            <person name="Xu Q."/>
            <person name="Niu S.-C."/>
            <person name="Li K.-L."/>
            <person name="Zheng P.-J."/>
            <person name="Zhang X.-J."/>
            <person name="Jia Y."/>
            <person name="Liu Y."/>
            <person name="Niu Y.-X."/>
            <person name="Yu L.-H."/>
            <person name="Chen D.-F."/>
            <person name="Zhang G.-Q."/>
        </authorList>
    </citation>
    <scope>NUCLEOTIDE SEQUENCE</scope>
    <source>
        <tissue evidence="1">Leaf</tissue>
    </source>
</reference>
<evidence type="ECO:0000313" key="1">
    <source>
        <dbReference type="EMBL" id="KAI0493761.1"/>
    </source>
</evidence>